<protein>
    <submittedName>
        <fullName evidence="1">Uncharacterized protein</fullName>
    </submittedName>
</protein>
<dbReference type="EMBL" id="LAZR01045230">
    <property type="protein sequence ID" value="KKK99373.1"/>
    <property type="molecule type" value="Genomic_DNA"/>
</dbReference>
<name>A0A0F8ZZU5_9ZZZZ</name>
<organism evidence="1">
    <name type="scientific">marine sediment metagenome</name>
    <dbReference type="NCBI Taxonomy" id="412755"/>
    <lineage>
        <taxon>unclassified sequences</taxon>
        <taxon>metagenomes</taxon>
        <taxon>ecological metagenomes</taxon>
    </lineage>
</organism>
<sequence length="151" mass="17374">MEHRKLKLVASDSLSLTLKIFDEKDVEIATICHRRRGQVGKDIAEHIVLCWNEHDTLKAKADSHDKLENELSLEKFARNKEFRRLTEDIKALGKIGNRLQSNHDELLTVLEKIKAYEAELAREGIGYDGHIWNIVVHAITKAKETKNVRNP</sequence>
<reference evidence="1" key="1">
    <citation type="journal article" date="2015" name="Nature">
        <title>Complex archaea that bridge the gap between prokaryotes and eukaryotes.</title>
        <authorList>
            <person name="Spang A."/>
            <person name="Saw J.H."/>
            <person name="Jorgensen S.L."/>
            <person name="Zaremba-Niedzwiedzka K."/>
            <person name="Martijn J."/>
            <person name="Lind A.E."/>
            <person name="van Eijk R."/>
            <person name="Schleper C."/>
            <person name="Guy L."/>
            <person name="Ettema T.J."/>
        </authorList>
    </citation>
    <scope>NUCLEOTIDE SEQUENCE</scope>
</reference>
<comment type="caution">
    <text evidence="1">The sequence shown here is derived from an EMBL/GenBank/DDBJ whole genome shotgun (WGS) entry which is preliminary data.</text>
</comment>
<accession>A0A0F8ZZU5</accession>
<evidence type="ECO:0000313" key="1">
    <source>
        <dbReference type="EMBL" id="KKK99373.1"/>
    </source>
</evidence>
<dbReference type="AlphaFoldDB" id="A0A0F8ZZU5"/>
<proteinExistence type="predicted"/>
<gene>
    <name evidence="1" type="ORF">LCGC14_2633390</name>
</gene>